<dbReference type="Pfam" id="PF07478">
    <property type="entry name" value="Dala_Dala_lig_C"/>
    <property type="match status" value="1"/>
</dbReference>
<sequence length="359" mass="39210">MAWDLISRRLDTQVLRVLMSTMCPPMSPVSPSPCEEGRSTVTERLRVAVLAGGPSAEHEVSLQSAQAVLDALPRELYDPFPIVIDRQGRWPVELRPGMADVVFPVLHGPYGEDGSVQGHLETVGLPYVGCGVLASAVAMDKVAMRRAFFAEGIPVTPGVWFTEHDWRTTTDAAGLVKPLEYPLFVKPANMGSSIGITRVTSPGDLAEAVELALTYDRVVIVEQGVAARELNCGVLGGYDEAELSVVSELRPLTEGWNDYEAKYHATTDPVIVPADLPERVAEDVRELALRAFRAVGGYGLSRIDFLYEEDRGRINVLEINTMPGFTPRSIYGKLWAASGVPYPEVLHRLVDLALARSRS</sequence>
<dbReference type="UniPathway" id="UPA00219"/>
<dbReference type="InterPro" id="IPR011761">
    <property type="entry name" value="ATP-grasp"/>
</dbReference>
<keyword evidence="9 24" id="KW-0479">Metal-binding</keyword>
<keyword evidence="10 25" id="KW-0547">Nucleotide-binding</keyword>
<dbReference type="Proteomes" id="UP000253303">
    <property type="component" value="Unassembled WGS sequence"/>
</dbReference>
<comment type="subcellular location">
    <subcellularLocation>
        <location evidence="3 22">Cytoplasm</location>
    </subcellularLocation>
</comment>
<evidence type="ECO:0000256" key="6">
    <source>
        <dbReference type="ARBA" id="ARBA00012216"/>
    </source>
</evidence>
<evidence type="ECO:0000313" key="27">
    <source>
        <dbReference type="EMBL" id="RBQ17701.1"/>
    </source>
</evidence>
<evidence type="ECO:0000256" key="13">
    <source>
        <dbReference type="ARBA" id="ARBA00022960"/>
    </source>
</evidence>
<comment type="similarity">
    <text evidence="5 22">Belongs to the D-alanine--D-alanine ligase family.</text>
</comment>
<feature type="binding site" evidence="24">
    <location>
        <position position="304"/>
    </location>
    <ligand>
        <name>Mg(2+)</name>
        <dbReference type="ChEBI" id="CHEBI:18420"/>
        <label>1</label>
    </ligand>
</feature>
<keyword evidence="13 22" id="KW-0133">Cell shape</keyword>
<dbReference type="PROSITE" id="PS00843">
    <property type="entry name" value="DALA_DALA_LIGASE_1"/>
    <property type="match status" value="1"/>
</dbReference>
<dbReference type="PANTHER" id="PTHR23132">
    <property type="entry name" value="D-ALANINE--D-ALANINE LIGASE"/>
    <property type="match status" value="1"/>
</dbReference>
<dbReference type="GO" id="GO:0071555">
    <property type="term" value="P:cell wall organization"/>
    <property type="evidence" value="ECO:0007669"/>
    <property type="project" value="UniProtKB-KW"/>
</dbReference>
<feature type="binding site" evidence="24">
    <location>
        <position position="320"/>
    </location>
    <ligand>
        <name>Mg(2+)</name>
        <dbReference type="ChEBI" id="CHEBI:18420"/>
        <label>2</label>
    </ligand>
</feature>
<organism evidence="27 28">
    <name type="scientific">Spongiactinospora rosea</name>
    <dbReference type="NCBI Taxonomy" id="2248750"/>
    <lineage>
        <taxon>Bacteria</taxon>
        <taxon>Bacillati</taxon>
        <taxon>Actinomycetota</taxon>
        <taxon>Actinomycetes</taxon>
        <taxon>Streptosporangiales</taxon>
        <taxon>Streptosporangiaceae</taxon>
        <taxon>Spongiactinospora</taxon>
    </lineage>
</organism>
<feature type="active site" evidence="23">
    <location>
        <position position="192"/>
    </location>
</feature>
<evidence type="ECO:0000256" key="21">
    <source>
        <dbReference type="ARBA" id="ARBA00077154"/>
    </source>
</evidence>
<evidence type="ECO:0000256" key="2">
    <source>
        <dbReference type="ARBA" id="ARBA00003921"/>
    </source>
</evidence>
<comment type="function">
    <text evidence="2 22">Cell wall formation.</text>
</comment>
<keyword evidence="8 22" id="KW-0436">Ligase</keyword>
<feature type="domain" description="ATP-grasp" evidence="26">
    <location>
        <begin position="145"/>
        <end position="351"/>
    </location>
</feature>
<gene>
    <name evidence="22" type="primary">ddl</name>
    <name evidence="27" type="ORF">DP939_22775</name>
</gene>
<dbReference type="PROSITE" id="PS50975">
    <property type="entry name" value="ATP_GRASP"/>
    <property type="match status" value="1"/>
</dbReference>
<evidence type="ECO:0000256" key="20">
    <source>
        <dbReference type="ARBA" id="ARBA00076288"/>
    </source>
</evidence>
<evidence type="ECO:0000256" key="25">
    <source>
        <dbReference type="PROSITE-ProRule" id="PRU00409"/>
    </source>
</evidence>
<evidence type="ECO:0000256" key="11">
    <source>
        <dbReference type="ARBA" id="ARBA00022840"/>
    </source>
</evidence>
<evidence type="ECO:0000259" key="26">
    <source>
        <dbReference type="PROSITE" id="PS50975"/>
    </source>
</evidence>
<comment type="catalytic activity">
    <reaction evidence="17 22">
        <text>2 D-alanine + ATP = D-alanyl-D-alanine + ADP + phosphate + H(+)</text>
        <dbReference type="Rhea" id="RHEA:11224"/>
        <dbReference type="ChEBI" id="CHEBI:15378"/>
        <dbReference type="ChEBI" id="CHEBI:30616"/>
        <dbReference type="ChEBI" id="CHEBI:43474"/>
        <dbReference type="ChEBI" id="CHEBI:57416"/>
        <dbReference type="ChEBI" id="CHEBI:57822"/>
        <dbReference type="ChEBI" id="CHEBI:456216"/>
        <dbReference type="EC" id="6.3.2.4"/>
    </reaction>
</comment>
<keyword evidence="11 25" id="KW-0067">ATP-binding</keyword>
<evidence type="ECO:0000256" key="8">
    <source>
        <dbReference type="ARBA" id="ARBA00022598"/>
    </source>
</evidence>
<dbReference type="AlphaFoldDB" id="A0A366LUU9"/>
<comment type="caution">
    <text evidence="27">The sequence shown here is derived from an EMBL/GenBank/DDBJ whole genome shotgun (WGS) entry which is preliminary data.</text>
</comment>
<comment type="cofactor">
    <cofactor evidence="1">
        <name>Mn(2+)</name>
        <dbReference type="ChEBI" id="CHEBI:29035"/>
    </cofactor>
</comment>
<feature type="binding site" evidence="24">
    <location>
        <position position="318"/>
    </location>
    <ligand>
        <name>Mg(2+)</name>
        <dbReference type="ChEBI" id="CHEBI:18420"/>
        <label>2</label>
    </ligand>
</feature>
<dbReference type="GO" id="GO:0009252">
    <property type="term" value="P:peptidoglycan biosynthetic process"/>
    <property type="evidence" value="ECO:0007669"/>
    <property type="project" value="UniProtKB-UniRule"/>
</dbReference>
<dbReference type="GO" id="GO:0008716">
    <property type="term" value="F:D-alanine-D-alanine ligase activity"/>
    <property type="evidence" value="ECO:0007669"/>
    <property type="project" value="UniProtKB-UniRule"/>
</dbReference>
<dbReference type="FunFam" id="3.30.1490.20:FF:000007">
    <property type="entry name" value="D-alanine--D-alanine ligase"/>
    <property type="match status" value="1"/>
</dbReference>
<evidence type="ECO:0000256" key="1">
    <source>
        <dbReference type="ARBA" id="ARBA00001936"/>
    </source>
</evidence>
<evidence type="ECO:0000256" key="5">
    <source>
        <dbReference type="ARBA" id="ARBA00010871"/>
    </source>
</evidence>
<evidence type="ECO:0000256" key="7">
    <source>
        <dbReference type="ARBA" id="ARBA00022490"/>
    </source>
</evidence>
<evidence type="ECO:0000256" key="15">
    <source>
        <dbReference type="ARBA" id="ARBA00023211"/>
    </source>
</evidence>
<reference evidence="27 28" key="1">
    <citation type="submission" date="2018-06" db="EMBL/GenBank/DDBJ databases">
        <title>Sphaerisporangium craniellae sp. nov., isolated from a marine sponge in the South China Sea.</title>
        <authorList>
            <person name="Li L."/>
        </authorList>
    </citation>
    <scope>NUCLEOTIDE SEQUENCE [LARGE SCALE GENOMIC DNA]</scope>
    <source>
        <strain evidence="27 28">LHW63015</strain>
    </source>
</reference>
<evidence type="ECO:0000256" key="19">
    <source>
        <dbReference type="ARBA" id="ARBA00068427"/>
    </source>
</evidence>
<comment type="cofactor">
    <cofactor evidence="24">
        <name>Mg(2+)</name>
        <dbReference type="ChEBI" id="CHEBI:18420"/>
    </cofactor>
    <cofactor evidence="24">
        <name>Mn(2+)</name>
        <dbReference type="ChEBI" id="CHEBI:29035"/>
    </cofactor>
    <text evidence="24">Binds 2 magnesium or manganese ions per subunit.</text>
</comment>
<dbReference type="InterPro" id="IPR005905">
    <property type="entry name" value="D_ala_D_ala"/>
</dbReference>
<dbReference type="Gene3D" id="3.30.470.20">
    <property type="entry name" value="ATP-grasp fold, B domain"/>
    <property type="match status" value="1"/>
</dbReference>
<evidence type="ECO:0000256" key="23">
    <source>
        <dbReference type="PIRSR" id="PIRSR039102-1"/>
    </source>
</evidence>
<dbReference type="EC" id="6.3.2.4" evidence="6 22"/>
<dbReference type="GO" id="GO:0046872">
    <property type="term" value="F:metal ion binding"/>
    <property type="evidence" value="ECO:0007669"/>
    <property type="project" value="UniProtKB-KW"/>
</dbReference>
<evidence type="ECO:0000256" key="9">
    <source>
        <dbReference type="ARBA" id="ARBA00022723"/>
    </source>
</evidence>
<keyword evidence="12 24" id="KW-0460">Magnesium</keyword>
<dbReference type="HAMAP" id="MF_00047">
    <property type="entry name" value="Dala_Dala_lig"/>
    <property type="match status" value="1"/>
</dbReference>
<dbReference type="NCBIfam" id="NF002378">
    <property type="entry name" value="PRK01372.1"/>
    <property type="match status" value="1"/>
</dbReference>
<comment type="pathway">
    <text evidence="18">Glycan biosynthesis.</text>
</comment>
<dbReference type="PROSITE" id="PS00844">
    <property type="entry name" value="DALA_DALA_LIGASE_2"/>
    <property type="match status" value="1"/>
</dbReference>
<dbReference type="NCBIfam" id="TIGR01205">
    <property type="entry name" value="D_ala_D_alaTIGR"/>
    <property type="match status" value="1"/>
</dbReference>
<keyword evidence="15 24" id="KW-0464">Manganese</keyword>
<dbReference type="Gene3D" id="3.30.1490.20">
    <property type="entry name" value="ATP-grasp fold, A domain"/>
    <property type="match status" value="1"/>
</dbReference>
<dbReference type="InterPro" id="IPR013815">
    <property type="entry name" value="ATP_grasp_subdomain_1"/>
</dbReference>
<evidence type="ECO:0000256" key="24">
    <source>
        <dbReference type="PIRSR" id="PIRSR039102-3"/>
    </source>
</evidence>
<protein>
    <recommendedName>
        <fullName evidence="19 22">D-alanine--D-alanine ligase</fullName>
        <ecNumber evidence="6 22">6.3.2.4</ecNumber>
    </recommendedName>
    <alternativeName>
        <fullName evidence="21 22">D-Ala-D-Ala ligase</fullName>
    </alternativeName>
    <alternativeName>
        <fullName evidence="20 22">D-alanylalanine synthetase</fullName>
    </alternativeName>
</protein>
<dbReference type="InterPro" id="IPR016185">
    <property type="entry name" value="PreATP-grasp_dom_sf"/>
</dbReference>
<keyword evidence="14 22" id="KW-0573">Peptidoglycan synthesis</keyword>
<evidence type="ECO:0000256" key="16">
    <source>
        <dbReference type="ARBA" id="ARBA00023316"/>
    </source>
</evidence>
<dbReference type="InterPro" id="IPR011095">
    <property type="entry name" value="Dala_Dala_lig_C"/>
</dbReference>
<feature type="active site" evidence="23">
    <location>
        <position position="57"/>
    </location>
</feature>
<keyword evidence="28" id="KW-1185">Reference proteome</keyword>
<proteinExistence type="inferred from homology"/>
<dbReference type="EMBL" id="QMEY01000010">
    <property type="protein sequence ID" value="RBQ17701.1"/>
    <property type="molecule type" value="Genomic_DNA"/>
</dbReference>
<name>A0A366LUU9_9ACTN</name>
<dbReference type="InterPro" id="IPR011127">
    <property type="entry name" value="Dala_Dala_lig_N"/>
</dbReference>
<evidence type="ECO:0000256" key="4">
    <source>
        <dbReference type="ARBA" id="ARBA00004752"/>
    </source>
</evidence>
<dbReference type="SUPFAM" id="SSF56059">
    <property type="entry name" value="Glutathione synthetase ATP-binding domain-like"/>
    <property type="match status" value="1"/>
</dbReference>
<evidence type="ECO:0000256" key="18">
    <source>
        <dbReference type="ARBA" id="ARBA00060592"/>
    </source>
</evidence>
<accession>A0A366LUU9</accession>
<evidence type="ECO:0000256" key="22">
    <source>
        <dbReference type="HAMAP-Rule" id="MF_00047"/>
    </source>
</evidence>
<dbReference type="NCBIfam" id="NF002528">
    <property type="entry name" value="PRK01966.1-4"/>
    <property type="match status" value="1"/>
</dbReference>
<dbReference type="GO" id="GO:0008360">
    <property type="term" value="P:regulation of cell shape"/>
    <property type="evidence" value="ECO:0007669"/>
    <property type="project" value="UniProtKB-KW"/>
</dbReference>
<keyword evidence="16 22" id="KW-0961">Cell wall biogenesis/degradation</keyword>
<comment type="pathway">
    <text evidence="4 22">Cell wall biogenesis; peptidoglycan biosynthesis.</text>
</comment>
<dbReference type="OrthoDB" id="9813261at2"/>
<dbReference type="SUPFAM" id="SSF52440">
    <property type="entry name" value="PreATP-grasp domain"/>
    <property type="match status" value="1"/>
</dbReference>
<dbReference type="Gene3D" id="3.40.50.20">
    <property type="match status" value="2"/>
</dbReference>
<keyword evidence="7 22" id="KW-0963">Cytoplasm</keyword>
<dbReference type="InterPro" id="IPR000291">
    <property type="entry name" value="D-Ala_lig_Van_CS"/>
</dbReference>
<dbReference type="PANTHER" id="PTHR23132:SF25">
    <property type="entry name" value="D-ALANINE--D-ALANINE LIGASE A"/>
    <property type="match status" value="1"/>
</dbReference>
<feature type="binding site" evidence="24">
    <location>
        <position position="318"/>
    </location>
    <ligand>
        <name>Mg(2+)</name>
        <dbReference type="ChEBI" id="CHEBI:18420"/>
        <label>1</label>
    </ligand>
</feature>
<evidence type="ECO:0000256" key="12">
    <source>
        <dbReference type="ARBA" id="ARBA00022842"/>
    </source>
</evidence>
<dbReference type="GO" id="GO:0005524">
    <property type="term" value="F:ATP binding"/>
    <property type="evidence" value="ECO:0007669"/>
    <property type="project" value="UniProtKB-UniRule"/>
</dbReference>
<dbReference type="PIRSF" id="PIRSF039102">
    <property type="entry name" value="Ddl/VanB"/>
    <property type="match status" value="1"/>
</dbReference>
<dbReference type="Pfam" id="PF01820">
    <property type="entry name" value="Dala_Dala_lig_N"/>
    <property type="match status" value="2"/>
</dbReference>
<evidence type="ECO:0000256" key="17">
    <source>
        <dbReference type="ARBA" id="ARBA00047614"/>
    </source>
</evidence>
<evidence type="ECO:0000256" key="3">
    <source>
        <dbReference type="ARBA" id="ARBA00004496"/>
    </source>
</evidence>
<evidence type="ECO:0000256" key="10">
    <source>
        <dbReference type="ARBA" id="ARBA00022741"/>
    </source>
</evidence>
<feature type="active site" evidence="23">
    <location>
        <position position="329"/>
    </location>
</feature>
<dbReference type="GO" id="GO:0005829">
    <property type="term" value="C:cytosol"/>
    <property type="evidence" value="ECO:0007669"/>
    <property type="project" value="TreeGrafter"/>
</dbReference>
<evidence type="ECO:0000256" key="14">
    <source>
        <dbReference type="ARBA" id="ARBA00022984"/>
    </source>
</evidence>
<evidence type="ECO:0000313" key="28">
    <source>
        <dbReference type="Proteomes" id="UP000253303"/>
    </source>
</evidence>